<gene>
    <name evidence="2" type="ORF">GCM10009740_17330</name>
</gene>
<reference evidence="2 3" key="1">
    <citation type="journal article" date="2019" name="Int. J. Syst. Evol. Microbiol.">
        <title>The Global Catalogue of Microorganisms (GCM) 10K type strain sequencing project: providing services to taxonomists for standard genome sequencing and annotation.</title>
        <authorList>
            <consortium name="The Broad Institute Genomics Platform"/>
            <consortium name="The Broad Institute Genome Sequencing Center for Infectious Disease"/>
            <person name="Wu L."/>
            <person name="Ma J."/>
        </authorList>
    </citation>
    <scope>NUCLEOTIDE SEQUENCE [LARGE SCALE GENOMIC DNA]</scope>
    <source>
        <strain evidence="2 3">JCM 14283</strain>
    </source>
</reference>
<dbReference type="Proteomes" id="UP001501285">
    <property type="component" value="Unassembled WGS sequence"/>
</dbReference>
<feature type="compositionally biased region" description="Basic and acidic residues" evidence="1">
    <location>
        <begin position="15"/>
        <end position="26"/>
    </location>
</feature>
<proteinExistence type="predicted"/>
<organism evidence="2 3">
    <name type="scientific">Terrabacter terrae</name>
    <dbReference type="NCBI Taxonomy" id="318434"/>
    <lineage>
        <taxon>Bacteria</taxon>
        <taxon>Bacillati</taxon>
        <taxon>Actinomycetota</taxon>
        <taxon>Actinomycetes</taxon>
        <taxon>Micrococcales</taxon>
        <taxon>Intrasporangiaceae</taxon>
        <taxon>Terrabacter</taxon>
    </lineage>
</organism>
<evidence type="ECO:0000313" key="2">
    <source>
        <dbReference type="EMBL" id="GAA2028311.1"/>
    </source>
</evidence>
<evidence type="ECO:0000313" key="3">
    <source>
        <dbReference type="Proteomes" id="UP001501285"/>
    </source>
</evidence>
<evidence type="ECO:0000256" key="1">
    <source>
        <dbReference type="SAM" id="MobiDB-lite"/>
    </source>
</evidence>
<protein>
    <submittedName>
        <fullName evidence="2">Uncharacterized protein</fullName>
    </submittedName>
</protein>
<feature type="region of interest" description="Disordered" evidence="1">
    <location>
        <begin position="1"/>
        <end position="35"/>
    </location>
</feature>
<sequence length="90" mass="9565">MAEGLTPAAIWTSVKPEERNDAHAGDRGSAAATNTEAVKTRVVMVSERETDASLVNKDSKATSELSYSGLSRKQVSVGNSIVPPFNRYGP</sequence>
<accession>A0ABN2U362</accession>
<keyword evidence="3" id="KW-1185">Reference proteome</keyword>
<name>A0ABN2U362_9MICO</name>
<comment type="caution">
    <text evidence="2">The sequence shown here is derived from an EMBL/GenBank/DDBJ whole genome shotgun (WGS) entry which is preliminary data.</text>
</comment>
<dbReference type="EMBL" id="BAAANB010000014">
    <property type="protein sequence ID" value="GAA2028311.1"/>
    <property type="molecule type" value="Genomic_DNA"/>
</dbReference>